<reference key="2">
    <citation type="submission" date="2011-03" db="EMBL/GenBank/DDBJ databases">
        <title>Complete genome sequence of the thermoacidophilic crenarchaeon Thermoproteus uzoniensis 768-20.</title>
        <authorList>
            <person name="Mardanov A.V."/>
            <person name="Gumerov V.M."/>
            <person name="Beletsky A.V."/>
            <person name="Prokofeva M.I."/>
            <person name="Bonch-Osmolovskaya E.A."/>
            <person name="Ravin N.V."/>
            <person name="Skryabin K.G."/>
        </authorList>
    </citation>
    <scope>NUCLEOTIDE SEQUENCE</scope>
    <source>
        <strain>768-20</strain>
    </source>
</reference>
<evidence type="ECO:0000256" key="3">
    <source>
        <dbReference type="ARBA" id="ARBA00022989"/>
    </source>
</evidence>
<dbReference type="OrthoDB" id="28779at2157"/>
<dbReference type="GO" id="GO:0000287">
    <property type="term" value="F:magnesium ion binding"/>
    <property type="evidence" value="ECO:0007669"/>
    <property type="project" value="TreeGrafter"/>
</dbReference>
<dbReference type="SUPFAM" id="SSF144083">
    <property type="entry name" value="Magnesium transport protein CorA, transmembrane region"/>
    <property type="match status" value="1"/>
</dbReference>
<dbReference type="EMBL" id="CP002590">
    <property type="protein sequence ID" value="AEA12210.1"/>
    <property type="molecule type" value="Genomic_DNA"/>
</dbReference>
<feature type="transmembrane region" description="Helical" evidence="5">
    <location>
        <begin position="163"/>
        <end position="183"/>
    </location>
</feature>
<dbReference type="GO" id="GO:0015095">
    <property type="term" value="F:magnesium ion transmembrane transporter activity"/>
    <property type="evidence" value="ECO:0007669"/>
    <property type="project" value="TreeGrafter"/>
</dbReference>
<keyword evidence="4 5" id="KW-0472">Membrane</keyword>
<comment type="subcellular location">
    <subcellularLocation>
        <location evidence="1">Cell membrane</location>
        <topology evidence="1">Multi-pass membrane protein</topology>
    </subcellularLocation>
</comment>
<name>F2L4N2_THEU7</name>
<evidence type="ECO:0000256" key="4">
    <source>
        <dbReference type="ARBA" id="ARBA00023136"/>
    </source>
</evidence>
<dbReference type="GO" id="GO:0050897">
    <property type="term" value="F:cobalt ion binding"/>
    <property type="evidence" value="ECO:0007669"/>
    <property type="project" value="TreeGrafter"/>
</dbReference>
<dbReference type="AlphaFoldDB" id="F2L4N2"/>
<accession>F2L4N2</accession>
<evidence type="ECO:0000313" key="6">
    <source>
        <dbReference type="EMBL" id="AEA12210.1"/>
    </source>
</evidence>
<dbReference type="eggNOG" id="arCOG02266">
    <property type="taxonomic scope" value="Archaea"/>
</dbReference>
<proteinExistence type="predicted"/>
<feature type="transmembrane region" description="Helical" evidence="5">
    <location>
        <begin position="195"/>
        <end position="212"/>
    </location>
</feature>
<dbReference type="GO" id="GO:0005886">
    <property type="term" value="C:plasma membrane"/>
    <property type="evidence" value="ECO:0007669"/>
    <property type="project" value="UniProtKB-SubCell"/>
</dbReference>
<dbReference type="Proteomes" id="UP000008138">
    <property type="component" value="Chromosome"/>
</dbReference>
<dbReference type="GO" id="GO:0015087">
    <property type="term" value="F:cobalt ion transmembrane transporter activity"/>
    <property type="evidence" value="ECO:0007669"/>
    <property type="project" value="TreeGrafter"/>
</dbReference>
<sequence length="214" mass="23556">MYAVSEEGGIYLVEFSIVSLKEGDVSEERVAVRVDRSGRPVEPSRFQSLDQAISAAALALLEAADAVEAELDRIEYGLESDGKVDPLSVYNAAYLIHTLYGHSRSLRSLAARLRRMGLVRQRTYETARAASRRIDALRRALFDLRLLHLAQIQNSINVSMKRMTLVSTVALPAILISSIYGMNLSHLPLADSPEAVFALIFAVTAAFAALVYKM</sequence>
<dbReference type="Pfam" id="PF01544">
    <property type="entry name" value="CorA"/>
    <property type="match status" value="1"/>
</dbReference>
<dbReference type="InterPro" id="IPR045863">
    <property type="entry name" value="CorA_TM1_TM2"/>
</dbReference>
<dbReference type="Gene3D" id="1.20.58.340">
    <property type="entry name" value="Magnesium transport protein CorA, transmembrane region"/>
    <property type="match status" value="1"/>
</dbReference>
<dbReference type="GeneID" id="10360259"/>
<organism evidence="6 7">
    <name type="scientific">Thermoproteus uzoniensis (strain 768-20)</name>
    <dbReference type="NCBI Taxonomy" id="999630"/>
    <lineage>
        <taxon>Archaea</taxon>
        <taxon>Thermoproteota</taxon>
        <taxon>Thermoprotei</taxon>
        <taxon>Thermoproteales</taxon>
        <taxon>Thermoproteaceae</taxon>
        <taxon>Thermoproteus</taxon>
    </lineage>
</organism>
<dbReference type="HOGENOM" id="CLU_1286383_0_0_2"/>
<dbReference type="RefSeq" id="WP_013679546.1">
    <property type="nucleotide sequence ID" value="NC_015315.1"/>
</dbReference>
<dbReference type="PANTHER" id="PTHR46494">
    <property type="entry name" value="CORA FAMILY METAL ION TRANSPORTER (EUROFUNG)"/>
    <property type="match status" value="1"/>
</dbReference>
<evidence type="ECO:0000256" key="2">
    <source>
        <dbReference type="ARBA" id="ARBA00022692"/>
    </source>
</evidence>
<keyword evidence="7" id="KW-1185">Reference proteome</keyword>
<dbReference type="STRING" id="999630.TUZN_0720"/>
<evidence type="ECO:0000256" key="1">
    <source>
        <dbReference type="ARBA" id="ARBA00004651"/>
    </source>
</evidence>
<evidence type="ECO:0000256" key="5">
    <source>
        <dbReference type="SAM" id="Phobius"/>
    </source>
</evidence>
<gene>
    <name evidence="6" type="ordered locus">TUZN_0720</name>
</gene>
<reference evidence="6 7" key="1">
    <citation type="journal article" date="2011" name="J. Bacteriol.">
        <title>Complete genome sequence of the thermoacidophilic crenarchaeon Thermoproteus uzoniensis 768-20.</title>
        <authorList>
            <person name="Mardanov A.V."/>
            <person name="Gumerov V.M."/>
            <person name="Beletsky A.V."/>
            <person name="Prokofeva M.I."/>
            <person name="Bonch-Osmolovskaya E.A."/>
            <person name="Ravin N.V."/>
            <person name="Skryabin K.G."/>
        </authorList>
    </citation>
    <scope>NUCLEOTIDE SEQUENCE [LARGE SCALE GENOMIC DNA]</scope>
    <source>
        <strain evidence="6 7">768-20</strain>
    </source>
</reference>
<protein>
    <submittedName>
        <fullName evidence="6">Mg2+ and Co2+ transporter-like protein</fullName>
    </submittedName>
</protein>
<dbReference type="InterPro" id="IPR002523">
    <property type="entry name" value="MgTranspt_CorA/ZnTranspt_ZntB"/>
</dbReference>
<keyword evidence="2 5" id="KW-0812">Transmembrane</keyword>
<dbReference type="PANTHER" id="PTHR46494:SF1">
    <property type="entry name" value="CORA FAMILY METAL ION TRANSPORTER (EUROFUNG)"/>
    <property type="match status" value="1"/>
</dbReference>
<evidence type="ECO:0000313" key="7">
    <source>
        <dbReference type="Proteomes" id="UP000008138"/>
    </source>
</evidence>
<dbReference type="KEGG" id="tuz:TUZN_0720"/>
<keyword evidence="3 5" id="KW-1133">Transmembrane helix</keyword>